<organism evidence="2 3">
    <name type="scientific">Spiribacter pallidus</name>
    <dbReference type="NCBI Taxonomy" id="1987936"/>
    <lineage>
        <taxon>Bacteria</taxon>
        <taxon>Pseudomonadati</taxon>
        <taxon>Pseudomonadota</taxon>
        <taxon>Gammaproteobacteria</taxon>
        <taxon>Chromatiales</taxon>
        <taxon>Ectothiorhodospiraceae</taxon>
        <taxon>Spiribacter</taxon>
    </lineage>
</organism>
<proteinExistence type="predicted"/>
<reference evidence="2 3" key="1">
    <citation type="submission" date="2024-02" db="EMBL/GenBank/DDBJ databases">
        <title>New especies of Spiribacter isolated from saline water.</title>
        <authorList>
            <person name="Leon M.J."/>
            <person name="De La Haba R."/>
            <person name="Sanchez-Porro C."/>
            <person name="Ventosa A."/>
        </authorList>
    </citation>
    <scope>NUCLEOTIDE SEQUENCE [LARGE SCALE GENOMIC DNA]</scope>
    <source>
        <strain evidence="3">ag22IC6-390</strain>
    </source>
</reference>
<keyword evidence="3" id="KW-1185">Reference proteome</keyword>
<feature type="domain" description="PLD phosphodiesterase" evidence="1">
    <location>
        <begin position="303"/>
        <end position="329"/>
    </location>
</feature>
<dbReference type="SUPFAM" id="SSF56024">
    <property type="entry name" value="Phospholipase D/nuclease"/>
    <property type="match status" value="1"/>
</dbReference>
<comment type="caution">
    <text evidence="2">The sequence shown here is derived from an EMBL/GenBank/DDBJ whole genome shotgun (WGS) entry which is preliminary data.</text>
</comment>
<sequence length="600" mass="65496">MLAPDTRQVATDILRPPPGYTLDRAVMTTYSLDLEVLLALPLAVLAHSDEAVDTLLEQPLLLLQALREETDRVHVFVDETGISVPRLARELYSALEPSVHPVRAPGGGAFHPKVWVVRFASDAGGSVIRVSIASRNLTFDRSWDVALVSEGRPSESEAVPSSAPLADLVRRLPTLATESLQPELGAELQHLSDELDHTRFPAPEGFDSGLTFHTLGLGDGLTNRVWQPMDRARRVLAIAPFVGSEGLQALSASGAKERMLVSRAETLDALPESVHRQWRDLQVMREAEPEEAEDETAGRPAGLHAKAVIMEHGHRAYWFVGSANLTWSALAGRNVEVMAEVSGSKVYSEGKGVGIDRFLEAGFAELCAPYAARKVEPADAICVEAEKALQQLRDKLLDSDLGIFCAPGEEDWRWELVGSLPEANAVQLDYWPVTLNREQARSPEQGLLWQLPLERLTTFVAFRLRATTADVADLTLVLKLPTEGMPDGRSDRVLRMVISTPERFLQFLRALLGGLEGLVEWSGVGGDSGGQNQDRGGGFDADTLLEDILRAASRDPERVEVVRSVIEDLADAPGDAQVVPEDLEDILQAVTQALEGRAQR</sequence>
<evidence type="ECO:0000313" key="2">
    <source>
        <dbReference type="EMBL" id="MEX0468132.1"/>
    </source>
</evidence>
<name>A0ABV3T930_9GAMM</name>
<protein>
    <submittedName>
        <fullName evidence="2">Phospholipase D family protein</fullName>
    </submittedName>
</protein>
<dbReference type="Gene3D" id="3.30.870.10">
    <property type="entry name" value="Endonuclease Chain A"/>
    <property type="match status" value="1"/>
</dbReference>
<dbReference type="PROSITE" id="PS50035">
    <property type="entry name" value="PLD"/>
    <property type="match status" value="1"/>
</dbReference>
<evidence type="ECO:0000313" key="3">
    <source>
        <dbReference type="Proteomes" id="UP001556709"/>
    </source>
</evidence>
<dbReference type="CDD" id="cd09176">
    <property type="entry name" value="PLDc_unchar6"/>
    <property type="match status" value="1"/>
</dbReference>
<accession>A0ABV3T930</accession>
<dbReference type="RefSeq" id="WP_367958364.1">
    <property type="nucleotide sequence ID" value="NZ_JBAKFK010000001.1"/>
</dbReference>
<evidence type="ECO:0000259" key="1">
    <source>
        <dbReference type="PROSITE" id="PS50035"/>
    </source>
</evidence>
<dbReference type="InterPro" id="IPR001736">
    <property type="entry name" value="PLipase_D/transphosphatidylase"/>
</dbReference>
<dbReference type="InterPro" id="IPR059166">
    <property type="entry name" value="PLD-like_cat"/>
</dbReference>
<dbReference type="EMBL" id="JBAKFM010000001">
    <property type="protein sequence ID" value="MEX0468132.1"/>
    <property type="molecule type" value="Genomic_DNA"/>
</dbReference>
<dbReference type="Proteomes" id="UP001556709">
    <property type="component" value="Unassembled WGS sequence"/>
</dbReference>
<gene>
    <name evidence="2" type="ORF">V6X73_00050</name>
</gene>